<dbReference type="Proteomes" id="UP001565368">
    <property type="component" value="Unassembled WGS sequence"/>
</dbReference>
<evidence type="ECO:0008006" key="3">
    <source>
        <dbReference type="Google" id="ProtNLM"/>
    </source>
</evidence>
<dbReference type="RefSeq" id="XP_069206800.1">
    <property type="nucleotide sequence ID" value="XM_069354729.1"/>
</dbReference>
<accession>A0ABR3PWN7</accession>
<organism evidence="1 2">
    <name type="scientific">Vanrija albida</name>
    <dbReference type="NCBI Taxonomy" id="181172"/>
    <lineage>
        <taxon>Eukaryota</taxon>
        <taxon>Fungi</taxon>
        <taxon>Dikarya</taxon>
        <taxon>Basidiomycota</taxon>
        <taxon>Agaricomycotina</taxon>
        <taxon>Tremellomycetes</taxon>
        <taxon>Trichosporonales</taxon>
        <taxon>Trichosporonaceae</taxon>
        <taxon>Vanrija</taxon>
    </lineage>
</organism>
<comment type="caution">
    <text evidence="1">The sequence shown here is derived from an EMBL/GenBank/DDBJ whole genome shotgun (WGS) entry which is preliminary data.</text>
</comment>
<dbReference type="GeneID" id="95987308"/>
<evidence type="ECO:0000313" key="2">
    <source>
        <dbReference type="Proteomes" id="UP001565368"/>
    </source>
</evidence>
<sequence length="420" mass="46132">MSLLDLQSFPHLADAIAASADRDTLLALRPVSRDFRDLADARLLAHIALRPVTPAQWVALGGSPDPQRSGLPISSFLAVVSLSYPGPLYPPKLYANWLDGAPDVPLLSIATREVGALLYERLTVRDAPASAQEESERAAWAARLRHVKVLDVDERMGYRCIQWWVDTLRAHGVELDAVRVSCETGIPPDSPVFMMARTVPTLPTQTVVAVPTQQGRGLRTPAAGFDTIIQWLPFSADEDPAVPYAVLDVEGLYPAAFDWHLKAQKSGYEMPSTRHAVFIMTLLHPEPCDFPEGCCEIDSGGTAWADVVTTVARMLFYGARCTLVDLDLVAPAWFRDYDSEDDTRPAADRLREHVVGALMHGDLGLELDVDENMGETAATELLDELLECLAGWEYAETLSPALRHAVWDGMLEDVPTRPEA</sequence>
<evidence type="ECO:0000313" key="1">
    <source>
        <dbReference type="EMBL" id="KAL1406856.1"/>
    </source>
</evidence>
<dbReference type="EMBL" id="JBBXJM010000005">
    <property type="protein sequence ID" value="KAL1406856.1"/>
    <property type="molecule type" value="Genomic_DNA"/>
</dbReference>
<protein>
    <recommendedName>
        <fullName evidence="3">F-box domain-containing protein</fullName>
    </recommendedName>
</protein>
<keyword evidence="2" id="KW-1185">Reference proteome</keyword>
<gene>
    <name evidence="1" type="ORF">Q8F55_006265</name>
</gene>
<proteinExistence type="predicted"/>
<name>A0ABR3PWN7_9TREE</name>
<reference evidence="1 2" key="1">
    <citation type="submission" date="2023-08" db="EMBL/GenBank/DDBJ databases">
        <title>Annotated Genome Sequence of Vanrija albida AlHP1.</title>
        <authorList>
            <person name="Herzog R."/>
        </authorList>
    </citation>
    <scope>NUCLEOTIDE SEQUENCE [LARGE SCALE GENOMIC DNA]</scope>
    <source>
        <strain evidence="1 2">AlHP1</strain>
    </source>
</reference>